<keyword evidence="3" id="KW-1185">Reference proteome</keyword>
<evidence type="ECO:0000259" key="1">
    <source>
        <dbReference type="Pfam" id="PF17667"/>
    </source>
</evidence>
<protein>
    <recommendedName>
        <fullName evidence="1">Fungal-type protein kinase domain-containing protein</fullName>
    </recommendedName>
</protein>
<dbReference type="AlphaFoldDB" id="A0A4Y7PIW1"/>
<name>A0A4Y7PIW1_9AGAM</name>
<evidence type="ECO:0000313" key="3">
    <source>
        <dbReference type="Proteomes" id="UP000294933"/>
    </source>
</evidence>
<reference evidence="2 3" key="1">
    <citation type="submission" date="2018-06" db="EMBL/GenBank/DDBJ databases">
        <title>A transcriptomic atlas of mushroom development highlights an independent origin of complex multicellularity.</title>
        <authorList>
            <consortium name="DOE Joint Genome Institute"/>
            <person name="Krizsan K."/>
            <person name="Almasi E."/>
            <person name="Merenyi Z."/>
            <person name="Sahu N."/>
            <person name="Viragh M."/>
            <person name="Koszo T."/>
            <person name="Mondo S."/>
            <person name="Kiss B."/>
            <person name="Balint B."/>
            <person name="Kues U."/>
            <person name="Barry K."/>
            <person name="Hegedus J.C."/>
            <person name="Henrissat B."/>
            <person name="Johnson J."/>
            <person name="Lipzen A."/>
            <person name="Ohm R."/>
            <person name="Nagy I."/>
            <person name="Pangilinan J."/>
            <person name="Yan J."/>
            <person name="Xiong Y."/>
            <person name="Grigoriev I.V."/>
            <person name="Hibbett D.S."/>
            <person name="Nagy L.G."/>
        </authorList>
    </citation>
    <scope>NUCLEOTIDE SEQUENCE [LARGE SCALE GENOMIC DNA]</scope>
    <source>
        <strain evidence="2 3">SZMC22713</strain>
    </source>
</reference>
<dbReference type="PANTHER" id="PTHR38248">
    <property type="entry name" value="FUNK1 6"/>
    <property type="match status" value="1"/>
</dbReference>
<gene>
    <name evidence="2" type="ORF">BD410DRAFT_691355</name>
</gene>
<dbReference type="PANTHER" id="PTHR38248:SF2">
    <property type="entry name" value="FUNK1 11"/>
    <property type="match status" value="1"/>
</dbReference>
<feature type="non-terminal residue" evidence="2">
    <location>
        <position position="192"/>
    </location>
</feature>
<accession>A0A4Y7PIW1</accession>
<dbReference type="STRING" id="50990.A0A4Y7PIW1"/>
<dbReference type="EMBL" id="ML170279">
    <property type="protein sequence ID" value="TDL15327.1"/>
    <property type="molecule type" value="Genomic_DNA"/>
</dbReference>
<dbReference type="VEuPathDB" id="FungiDB:BD410DRAFT_691355"/>
<organism evidence="2 3">
    <name type="scientific">Rickenella mellea</name>
    <dbReference type="NCBI Taxonomy" id="50990"/>
    <lineage>
        <taxon>Eukaryota</taxon>
        <taxon>Fungi</taxon>
        <taxon>Dikarya</taxon>
        <taxon>Basidiomycota</taxon>
        <taxon>Agaricomycotina</taxon>
        <taxon>Agaricomycetes</taxon>
        <taxon>Hymenochaetales</taxon>
        <taxon>Rickenellaceae</taxon>
        <taxon>Rickenella</taxon>
    </lineage>
</organism>
<dbReference type="Proteomes" id="UP000294933">
    <property type="component" value="Unassembled WGS sequence"/>
</dbReference>
<feature type="domain" description="Fungal-type protein kinase" evidence="1">
    <location>
        <begin position="2"/>
        <end position="192"/>
    </location>
</feature>
<sequence>ISLLGTTMSLTVFNRSGAITSASFDVHEQPELFLRVAIGILFLPDAYLGYDQTVDLINNEIYVKGMKYQIDSIIYQEPSLRGRGTICFKVYVNGKLYVIKDSWVDMSRAVKEWELLDEIKGIANVAEVIDHEVVQIGNDEDSTARDLNLVTTSHNVEIRNHVRMVISPYGSHIYQFRSKKELLHAFIDVIKG</sequence>
<feature type="non-terminal residue" evidence="2">
    <location>
        <position position="1"/>
    </location>
</feature>
<dbReference type="Pfam" id="PF17667">
    <property type="entry name" value="Pkinase_fungal"/>
    <property type="match status" value="1"/>
</dbReference>
<proteinExistence type="predicted"/>
<dbReference type="OrthoDB" id="5584477at2759"/>
<evidence type="ECO:0000313" key="2">
    <source>
        <dbReference type="EMBL" id="TDL15327.1"/>
    </source>
</evidence>
<dbReference type="InterPro" id="IPR040976">
    <property type="entry name" value="Pkinase_fungal"/>
</dbReference>